<dbReference type="Pfam" id="PF02810">
    <property type="entry name" value="SEC-C"/>
    <property type="match status" value="1"/>
</dbReference>
<dbReference type="KEGG" id="ota:OT_ostta02g04140"/>
<dbReference type="Gene3D" id="3.10.450.50">
    <property type="match status" value="1"/>
</dbReference>
<accession>A0A090M7Y6</accession>
<evidence type="ECO:0000313" key="3">
    <source>
        <dbReference type="Proteomes" id="UP000009170"/>
    </source>
</evidence>
<organism evidence="2 3">
    <name type="scientific">Ostreococcus tauri</name>
    <name type="common">Marine green alga</name>
    <dbReference type="NCBI Taxonomy" id="70448"/>
    <lineage>
        <taxon>Eukaryota</taxon>
        <taxon>Viridiplantae</taxon>
        <taxon>Chlorophyta</taxon>
        <taxon>Mamiellophyceae</taxon>
        <taxon>Mamiellales</taxon>
        <taxon>Bathycoccaceae</taxon>
        <taxon>Ostreococcus</taxon>
    </lineage>
</organism>
<proteinExistence type="predicted"/>
<dbReference type="AlphaFoldDB" id="A0A090M7Y6"/>
<evidence type="ECO:0000313" key="2">
    <source>
        <dbReference type="EMBL" id="CEG01177.1"/>
    </source>
</evidence>
<gene>
    <name evidence="2" type="ORF">OT_ostta02g04140</name>
</gene>
<feature type="region of interest" description="Disordered" evidence="1">
    <location>
        <begin position="35"/>
        <end position="56"/>
    </location>
</feature>
<reference evidence="3" key="1">
    <citation type="journal article" date="2006" name="Proc. Natl. Acad. Sci. U.S.A.">
        <title>Genome analysis of the smallest free-living eukaryote Ostreococcus tauri unveils many unique features.</title>
        <authorList>
            <person name="Derelle E."/>
            <person name="Ferraz C."/>
            <person name="Rombauts S."/>
            <person name="Rouze P."/>
            <person name="Worden A.Z."/>
            <person name="Robbens S."/>
            <person name="Partensky F."/>
            <person name="Degroeve S."/>
            <person name="Echeynie S."/>
            <person name="Cooke R."/>
            <person name="Saeys Y."/>
            <person name="Wuyts J."/>
            <person name="Jabbari K."/>
            <person name="Bowler C."/>
            <person name="Panaud O."/>
            <person name="Piegu B."/>
            <person name="Ball S.G."/>
            <person name="Ral J.-P."/>
            <person name="Bouget F.-Y."/>
            <person name="Piganeau G."/>
            <person name="De Baets B."/>
            <person name="Picard A."/>
            <person name="Delseny M."/>
            <person name="Demaille J."/>
            <person name="Van de Peer Y."/>
            <person name="Moreau H."/>
        </authorList>
    </citation>
    <scope>NUCLEOTIDE SEQUENCE [LARGE SCALE GENOMIC DNA]</scope>
    <source>
        <strain evidence="3">OTTH 0595 / CCAP 157/2 / RCC745</strain>
    </source>
</reference>
<evidence type="ECO:0000256" key="1">
    <source>
        <dbReference type="SAM" id="MobiDB-lite"/>
    </source>
</evidence>
<sequence length="175" mass="19068">MDAVRAWLGGVTGASTNPLASKDLSLEDFVNLLERAETERGAPSSEETSAPRAHAAEISFPIAEAKEIVRKMRDDERVDPGGTPLARRRELGDRARVDELFKTHALARAIARRCAEMGRVPTSPEELAEALKAGDDGMSKEERAREARAMRGAFPSNRPCPCGSMKKFKRCCGAD</sequence>
<protein>
    <submittedName>
        <fullName evidence="2">SEC-C motif</fullName>
    </submittedName>
</protein>
<dbReference type="SUPFAM" id="SSF103642">
    <property type="entry name" value="Sec-C motif"/>
    <property type="match status" value="1"/>
</dbReference>
<feature type="region of interest" description="Disordered" evidence="1">
    <location>
        <begin position="71"/>
        <end position="90"/>
    </location>
</feature>
<feature type="compositionally biased region" description="Basic and acidic residues" evidence="1">
    <location>
        <begin position="132"/>
        <end position="149"/>
    </location>
</feature>
<comment type="caution">
    <text evidence="2">The sequence shown here is derived from an EMBL/GenBank/DDBJ whole genome shotgun (WGS) entry which is preliminary data.</text>
</comment>
<dbReference type="Proteomes" id="UP000009170">
    <property type="component" value="Unassembled WGS sequence"/>
</dbReference>
<dbReference type="GeneID" id="9835623"/>
<dbReference type="EMBL" id="CAID01000002">
    <property type="protein sequence ID" value="CEG01177.1"/>
    <property type="molecule type" value="Genomic_DNA"/>
</dbReference>
<keyword evidence="3" id="KW-1185">Reference proteome</keyword>
<dbReference type="InParanoid" id="A0A090M7Y6"/>
<feature type="region of interest" description="Disordered" evidence="1">
    <location>
        <begin position="131"/>
        <end position="156"/>
    </location>
</feature>
<name>A0A090M7Y6_OSTTA</name>
<dbReference type="RefSeq" id="XP_003075259.2">
    <property type="nucleotide sequence ID" value="XM_003075211.2"/>
</dbReference>
<dbReference type="OrthoDB" id="2020620at2759"/>
<dbReference type="InterPro" id="IPR004027">
    <property type="entry name" value="SEC_C_motif"/>
</dbReference>
<reference evidence="2 3" key="2">
    <citation type="journal article" date="2014" name="BMC Genomics">
        <title>An improved genome of the model marine alga Ostreococcus tauri unfolds by assessing Illumina de novo assemblies.</title>
        <authorList>
            <person name="Blanc-Mathieu R."/>
            <person name="Verhelst B."/>
            <person name="Derelle E."/>
            <person name="Rombauts S."/>
            <person name="Bouget F.Y."/>
            <person name="Carre I."/>
            <person name="Chateau A."/>
            <person name="Eyre-Walker A."/>
            <person name="Grimsley N."/>
            <person name="Moreau H."/>
            <person name="Piegu B."/>
            <person name="Rivals E."/>
            <person name="Schackwitz W."/>
            <person name="Van de Peer Y."/>
            <person name="Piganeau G."/>
        </authorList>
    </citation>
    <scope>NUCLEOTIDE SEQUENCE [LARGE SCALE GENOMIC DNA]</scope>
    <source>
        <strain evidence="3">OTTH 0595 / CCAP 157/2 / RCC745</strain>
    </source>
</reference>
<dbReference type="FunCoup" id="A0A090M7Y6">
    <property type="interactions" value="147"/>
</dbReference>